<dbReference type="SUPFAM" id="SSF48464">
    <property type="entry name" value="ENTH/VHS domain"/>
    <property type="match status" value="1"/>
</dbReference>
<dbReference type="InterPro" id="IPR006569">
    <property type="entry name" value="CID_dom"/>
</dbReference>
<dbReference type="Gene3D" id="1.25.40.90">
    <property type="match status" value="1"/>
</dbReference>
<evidence type="ECO:0000313" key="2">
    <source>
        <dbReference type="EMBL" id="CAG9331853.1"/>
    </source>
</evidence>
<dbReference type="Pfam" id="PF04818">
    <property type="entry name" value="CID"/>
    <property type="match status" value="1"/>
</dbReference>
<proteinExistence type="predicted"/>
<name>A0AAU9KF46_9CILI</name>
<accession>A0AAU9KF46</accession>
<dbReference type="Proteomes" id="UP001162131">
    <property type="component" value="Unassembled WGS sequence"/>
</dbReference>
<sequence length="213" mass="24897">MVSEFKKLLTHLNSNKESVEFVSSWCQEFLITFPTHIQLIVNLWIKTVEKSHQKLALFYLAHDIIKNSNDEELKAAFQKVIPKAISFSVSELDTLKEVKRLLKCWEYKQEFPQNAIAQWEQMCNRALLNGSNNKTHLLLATSLAKKLEELECIEKNRNNGSRTACLNEKIARGEVIKEIVYIIKRIYHDNLNTTLQLQRIHKKLNGSIIFEKW</sequence>
<keyword evidence="3" id="KW-1185">Reference proteome</keyword>
<reference evidence="2" key="1">
    <citation type="submission" date="2021-09" db="EMBL/GenBank/DDBJ databases">
        <authorList>
            <consortium name="AG Swart"/>
            <person name="Singh M."/>
            <person name="Singh A."/>
            <person name="Seah K."/>
            <person name="Emmerich C."/>
        </authorList>
    </citation>
    <scope>NUCLEOTIDE SEQUENCE</scope>
    <source>
        <strain evidence="2">ATCC30299</strain>
    </source>
</reference>
<dbReference type="AlphaFoldDB" id="A0AAU9KF46"/>
<dbReference type="EMBL" id="CAJZBQ010000053">
    <property type="protein sequence ID" value="CAG9331853.1"/>
    <property type="molecule type" value="Genomic_DNA"/>
</dbReference>
<gene>
    <name evidence="2" type="ORF">BSTOLATCC_MIC53912</name>
</gene>
<dbReference type="InterPro" id="IPR008942">
    <property type="entry name" value="ENTH_VHS"/>
</dbReference>
<dbReference type="SMART" id="SM00582">
    <property type="entry name" value="RPR"/>
    <property type="match status" value="1"/>
</dbReference>
<evidence type="ECO:0000313" key="3">
    <source>
        <dbReference type="Proteomes" id="UP001162131"/>
    </source>
</evidence>
<evidence type="ECO:0000259" key="1">
    <source>
        <dbReference type="PROSITE" id="PS51391"/>
    </source>
</evidence>
<dbReference type="PROSITE" id="PS51391">
    <property type="entry name" value="CID"/>
    <property type="match status" value="1"/>
</dbReference>
<feature type="domain" description="CID" evidence="1">
    <location>
        <begin position="1"/>
        <end position="127"/>
    </location>
</feature>
<protein>
    <recommendedName>
        <fullName evidence="1">CID domain-containing protein</fullName>
    </recommendedName>
</protein>
<comment type="caution">
    <text evidence="2">The sequence shown here is derived from an EMBL/GenBank/DDBJ whole genome shotgun (WGS) entry which is preliminary data.</text>
</comment>
<organism evidence="2 3">
    <name type="scientific">Blepharisma stoltei</name>
    <dbReference type="NCBI Taxonomy" id="1481888"/>
    <lineage>
        <taxon>Eukaryota</taxon>
        <taxon>Sar</taxon>
        <taxon>Alveolata</taxon>
        <taxon>Ciliophora</taxon>
        <taxon>Postciliodesmatophora</taxon>
        <taxon>Heterotrichea</taxon>
        <taxon>Heterotrichida</taxon>
        <taxon>Blepharismidae</taxon>
        <taxon>Blepharisma</taxon>
    </lineage>
</organism>